<dbReference type="InterPro" id="IPR042171">
    <property type="entry name" value="Acyl-CoA_hotdog"/>
</dbReference>
<dbReference type="Proteomes" id="UP000239485">
    <property type="component" value="Unassembled WGS sequence"/>
</dbReference>
<comment type="caution">
    <text evidence="5">The sequence shown here is derived from an EMBL/GenBank/DDBJ whole genome shotgun (WGS) entry which is preliminary data.</text>
</comment>
<evidence type="ECO:0000256" key="1">
    <source>
        <dbReference type="ARBA" id="ARBA00006538"/>
    </source>
</evidence>
<dbReference type="Pfam" id="PF02551">
    <property type="entry name" value="Acyl_CoA_thio"/>
    <property type="match status" value="1"/>
</dbReference>
<gene>
    <name evidence="5" type="ORF">CLV92_10969</name>
</gene>
<keyword evidence="2" id="KW-0378">Hydrolase</keyword>
<evidence type="ECO:0000259" key="4">
    <source>
        <dbReference type="Pfam" id="PF13622"/>
    </source>
</evidence>
<feature type="domain" description="Acyl-CoA thioesterase 2 C-terminal" evidence="3">
    <location>
        <begin position="177"/>
        <end position="289"/>
    </location>
</feature>
<keyword evidence="6" id="KW-1185">Reference proteome</keyword>
<organism evidence="5 6">
    <name type="scientific">Kineococcus xinjiangensis</name>
    <dbReference type="NCBI Taxonomy" id="512762"/>
    <lineage>
        <taxon>Bacteria</taxon>
        <taxon>Bacillati</taxon>
        <taxon>Actinomycetota</taxon>
        <taxon>Actinomycetes</taxon>
        <taxon>Kineosporiales</taxon>
        <taxon>Kineosporiaceae</taxon>
        <taxon>Kineococcus</taxon>
    </lineage>
</organism>
<dbReference type="PANTHER" id="PTHR11066">
    <property type="entry name" value="ACYL-COA THIOESTERASE"/>
    <property type="match status" value="1"/>
</dbReference>
<name>A0A2S6IHU7_9ACTN</name>
<dbReference type="GO" id="GO:0009062">
    <property type="term" value="P:fatty acid catabolic process"/>
    <property type="evidence" value="ECO:0007669"/>
    <property type="project" value="TreeGrafter"/>
</dbReference>
<feature type="domain" description="Acyl-CoA thioesterase-like N-terminal HotDog" evidence="4">
    <location>
        <begin position="41"/>
        <end position="119"/>
    </location>
</feature>
<accession>A0A2S6IHU7</accession>
<evidence type="ECO:0000313" key="6">
    <source>
        <dbReference type="Proteomes" id="UP000239485"/>
    </source>
</evidence>
<reference evidence="5 6" key="1">
    <citation type="submission" date="2018-02" db="EMBL/GenBank/DDBJ databases">
        <title>Genomic Encyclopedia of Archaeal and Bacterial Type Strains, Phase II (KMG-II): from individual species to whole genera.</title>
        <authorList>
            <person name="Goeker M."/>
        </authorList>
    </citation>
    <scope>NUCLEOTIDE SEQUENCE [LARGE SCALE GENOMIC DNA]</scope>
    <source>
        <strain evidence="5 6">DSM 22857</strain>
    </source>
</reference>
<protein>
    <submittedName>
        <fullName evidence="5">Acyl-CoA thioesterase-2</fullName>
    </submittedName>
</protein>
<dbReference type="AlphaFoldDB" id="A0A2S6IHU7"/>
<dbReference type="SUPFAM" id="SSF54637">
    <property type="entry name" value="Thioesterase/thiol ester dehydrase-isomerase"/>
    <property type="match status" value="2"/>
</dbReference>
<dbReference type="OrthoDB" id="9781019at2"/>
<dbReference type="CDD" id="cd03445">
    <property type="entry name" value="Thioesterase_II_repeat2"/>
    <property type="match status" value="1"/>
</dbReference>
<dbReference type="EMBL" id="PTJD01000009">
    <property type="protein sequence ID" value="PPK93793.1"/>
    <property type="molecule type" value="Genomic_DNA"/>
</dbReference>
<evidence type="ECO:0000256" key="2">
    <source>
        <dbReference type="ARBA" id="ARBA00022801"/>
    </source>
</evidence>
<dbReference type="InterPro" id="IPR049449">
    <property type="entry name" value="TesB_ACOT8-like_N"/>
</dbReference>
<dbReference type="GO" id="GO:0006637">
    <property type="term" value="P:acyl-CoA metabolic process"/>
    <property type="evidence" value="ECO:0007669"/>
    <property type="project" value="InterPro"/>
</dbReference>
<evidence type="ECO:0000313" key="5">
    <source>
        <dbReference type="EMBL" id="PPK93793.1"/>
    </source>
</evidence>
<dbReference type="InterPro" id="IPR025652">
    <property type="entry name" value="TesB_C"/>
</dbReference>
<dbReference type="RefSeq" id="WP_104433335.1">
    <property type="nucleotide sequence ID" value="NZ_PTJD01000009.1"/>
</dbReference>
<dbReference type="PANTHER" id="PTHR11066:SF34">
    <property type="entry name" value="ACYL-COENZYME A THIOESTERASE 8"/>
    <property type="match status" value="1"/>
</dbReference>
<evidence type="ECO:0000259" key="3">
    <source>
        <dbReference type="Pfam" id="PF02551"/>
    </source>
</evidence>
<dbReference type="GO" id="GO:0047617">
    <property type="term" value="F:fatty acyl-CoA hydrolase activity"/>
    <property type="evidence" value="ECO:0007669"/>
    <property type="project" value="InterPro"/>
</dbReference>
<dbReference type="InterPro" id="IPR029069">
    <property type="entry name" value="HotDog_dom_sf"/>
</dbReference>
<dbReference type="CDD" id="cd03444">
    <property type="entry name" value="Thioesterase_II_repeat1"/>
    <property type="match status" value="1"/>
</dbReference>
<sequence>MNPVAPPTAPTAATFLAALQLEPAEAEVYDEAWTARTQYVPWPKAFGGDMVAQAAAALMRSVGTDRVLHSMHSYFLRPVDVGAGVRYEVERLRDGRGYSTRHARAFQNGKPVFDATASFSVPEDGDDEAPAMPGVPRPEDLPSAADVLAGVDGPAAAYWSGGRSFDMRHVEGPLYLEATGSRTPHQAVWVRAFDRLPDDPDLHRAALAYVCDYTILEPLLRSRGRAWGDPGLVTASLDHSMWFHREGRADEWVLYAQEACSLQRNRGLARGQFFDSRGRLLATVAQEGMIRPGA</sequence>
<comment type="similarity">
    <text evidence="1">Belongs to the C/M/P thioester hydrolase family.</text>
</comment>
<dbReference type="Pfam" id="PF13622">
    <property type="entry name" value="4HBT_3"/>
    <property type="match status" value="1"/>
</dbReference>
<dbReference type="Gene3D" id="2.40.160.210">
    <property type="entry name" value="Acyl-CoA thioesterase, double hotdog domain"/>
    <property type="match status" value="1"/>
</dbReference>
<proteinExistence type="inferred from homology"/>
<dbReference type="InterPro" id="IPR003703">
    <property type="entry name" value="Acyl_CoA_thio"/>
</dbReference>